<name>A0ABY9XB76_9BACT</name>
<dbReference type="EMBL" id="CP043494">
    <property type="protein sequence ID" value="WNG52645.1"/>
    <property type="molecule type" value="Genomic_DNA"/>
</dbReference>
<protein>
    <submittedName>
        <fullName evidence="1">MmcQ/YjbR family DNA-binding protein</fullName>
    </submittedName>
</protein>
<gene>
    <name evidence="1" type="ORF">F0U60_28970</name>
</gene>
<dbReference type="Proteomes" id="UP001611383">
    <property type="component" value="Chromosome"/>
</dbReference>
<sequence length="131" mass="14648">MSRKSGRSPTRKSPRRSSAVTLDTVRELALALPGVEEGLSYGTPAFRVGKKLLARLHEDGETLVLKVDLLVRDSLLVADPDTFFITDHYQDYPYMLVRLATVRREPLSGLLETAWRSLAPKRLLATRKEGA</sequence>
<accession>A0ABY9XB76</accession>
<dbReference type="InterPro" id="IPR058532">
    <property type="entry name" value="YjbR/MT2646/Rv2570-like"/>
</dbReference>
<evidence type="ECO:0000313" key="1">
    <source>
        <dbReference type="EMBL" id="WNG52645.1"/>
    </source>
</evidence>
<reference evidence="1 2" key="1">
    <citation type="submission" date="2019-08" db="EMBL/GenBank/DDBJ databases">
        <title>Archangium and Cystobacter genomes.</title>
        <authorList>
            <person name="Chen I.-C.K."/>
            <person name="Wielgoss S."/>
        </authorList>
    </citation>
    <scope>NUCLEOTIDE SEQUENCE [LARGE SCALE GENOMIC DNA]</scope>
    <source>
        <strain evidence="1 2">Cbm 6</strain>
    </source>
</reference>
<evidence type="ECO:0000313" key="2">
    <source>
        <dbReference type="Proteomes" id="UP001611383"/>
    </source>
</evidence>
<dbReference type="InterPro" id="IPR038056">
    <property type="entry name" value="YjbR-like_sf"/>
</dbReference>
<dbReference type="SUPFAM" id="SSF142906">
    <property type="entry name" value="YjbR-like"/>
    <property type="match status" value="1"/>
</dbReference>
<keyword evidence="1" id="KW-0238">DNA-binding</keyword>
<dbReference type="Gene3D" id="3.90.1150.30">
    <property type="match status" value="1"/>
</dbReference>
<dbReference type="GO" id="GO:0003677">
    <property type="term" value="F:DNA binding"/>
    <property type="evidence" value="ECO:0007669"/>
    <property type="project" value="UniProtKB-KW"/>
</dbReference>
<organism evidence="1 2">
    <name type="scientific">Archangium minus</name>
    <dbReference type="NCBI Taxonomy" id="83450"/>
    <lineage>
        <taxon>Bacteria</taxon>
        <taxon>Pseudomonadati</taxon>
        <taxon>Myxococcota</taxon>
        <taxon>Myxococcia</taxon>
        <taxon>Myxococcales</taxon>
        <taxon>Cystobacterineae</taxon>
        <taxon>Archangiaceae</taxon>
        <taxon>Archangium</taxon>
    </lineage>
</organism>
<dbReference type="Pfam" id="PF04237">
    <property type="entry name" value="YjbR"/>
    <property type="match status" value="1"/>
</dbReference>
<proteinExistence type="predicted"/>
<keyword evidence="2" id="KW-1185">Reference proteome</keyword>